<dbReference type="EMBL" id="LRBV02000012">
    <property type="status" value="NOT_ANNOTATED_CDS"/>
    <property type="molecule type" value="Genomic_DNA"/>
</dbReference>
<dbReference type="Gene3D" id="3.40.50.620">
    <property type="entry name" value="HUPs"/>
    <property type="match status" value="1"/>
</dbReference>
<keyword evidence="4" id="KW-1185">Reference proteome</keyword>
<organism evidence="3 4">
    <name type="scientific">Quercus lobata</name>
    <name type="common">Valley oak</name>
    <dbReference type="NCBI Taxonomy" id="97700"/>
    <lineage>
        <taxon>Eukaryota</taxon>
        <taxon>Viridiplantae</taxon>
        <taxon>Streptophyta</taxon>
        <taxon>Embryophyta</taxon>
        <taxon>Tracheophyta</taxon>
        <taxon>Spermatophyta</taxon>
        <taxon>Magnoliopsida</taxon>
        <taxon>eudicotyledons</taxon>
        <taxon>Gunneridae</taxon>
        <taxon>Pentapetalae</taxon>
        <taxon>rosids</taxon>
        <taxon>fabids</taxon>
        <taxon>Fagales</taxon>
        <taxon>Fagaceae</taxon>
        <taxon>Quercus</taxon>
    </lineage>
</organism>
<reference evidence="3 4" key="1">
    <citation type="journal article" date="2016" name="G3 (Bethesda)">
        <title>First Draft Assembly and Annotation of the Genome of a California Endemic Oak Quercus lobata Nee (Fagaceae).</title>
        <authorList>
            <person name="Sork V.L."/>
            <person name="Fitz-Gibbon S.T."/>
            <person name="Puiu D."/>
            <person name="Crepeau M."/>
            <person name="Gugger P.F."/>
            <person name="Sherman R."/>
            <person name="Stevens K."/>
            <person name="Langley C.H."/>
            <person name="Pellegrini M."/>
            <person name="Salzberg S.L."/>
        </authorList>
    </citation>
    <scope>NUCLEOTIDE SEQUENCE [LARGE SCALE GENOMIC DNA]</scope>
    <source>
        <strain evidence="3 4">cv. SW786</strain>
    </source>
</reference>
<accession>A0A7N2N497</accession>
<sequence length="231" mass="26442">MEMVHNFELAPNSFHQHCDMAGEGGKSFARRDRLLQIEHDVRKWWDEEDVFRAESCEKPPEPGEKFFGNFPYPYMNMADKLAREIQQFGDPPNFPHVSEEEIDTVQEAEEANAGAPPDKFKGKKSKAASKSGGQKFQWEIMRSFGLSDNEISKFQNPYNWLTYFAPLAKEDLIAFGLGFDVMNKVKKIAGGMRWNTKLMDHEDGPLVPEKILVAVKQYWVGSSGNRTSRDE</sequence>
<evidence type="ECO:0000256" key="2">
    <source>
        <dbReference type="SAM" id="MobiDB-lite"/>
    </source>
</evidence>
<dbReference type="InterPro" id="IPR014729">
    <property type="entry name" value="Rossmann-like_a/b/a_fold"/>
</dbReference>
<dbReference type="GO" id="GO:0004823">
    <property type="term" value="F:leucine-tRNA ligase activity"/>
    <property type="evidence" value="ECO:0007669"/>
    <property type="project" value="InterPro"/>
</dbReference>
<name>A0A7N2N497_QUELO</name>
<feature type="region of interest" description="Disordered" evidence="2">
    <location>
        <begin position="109"/>
        <end position="128"/>
    </location>
</feature>
<dbReference type="GO" id="GO:0006429">
    <property type="term" value="P:leucyl-tRNA aminoacylation"/>
    <property type="evidence" value="ECO:0007669"/>
    <property type="project" value="InterPro"/>
</dbReference>
<evidence type="ECO:0000313" key="3">
    <source>
        <dbReference type="EnsemblPlants" id="QL12p006967:mrna"/>
    </source>
</evidence>
<evidence type="ECO:0000256" key="1">
    <source>
        <dbReference type="ARBA" id="ARBA00005594"/>
    </source>
</evidence>
<dbReference type="PANTHER" id="PTHR45794">
    <property type="entry name" value="LEUCYL-TRNA SYNTHETASE"/>
    <property type="match status" value="1"/>
</dbReference>
<dbReference type="GO" id="GO:0005524">
    <property type="term" value="F:ATP binding"/>
    <property type="evidence" value="ECO:0007669"/>
    <property type="project" value="InterPro"/>
</dbReference>
<dbReference type="Proteomes" id="UP000594261">
    <property type="component" value="Chromosome 12"/>
</dbReference>
<proteinExistence type="inferred from homology"/>
<protein>
    <submittedName>
        <fullName evidence="3">Uncharacterized protein</fullName>
    </submittedName>
</protein>
<comment type="similarity">
    <text evidence="1">Belongs to the class-I aminoacyl-tRNA synthetase family.</text>
</comment>
<dbReference type="EnsemblPlants" id="QL12p006967:mrna">
    <property type="protein sequence ID" value="QL12p006967:mrna"/>
    <property type="gene ID" value="QL12p006967"/>
</dbReference>
<dbReference type="Gramene" id="QL12p006967:mrna">
    <property type="protein sequence ID" value="QL12p006967:mrna"/>
    <property type="gene ID" value="QL12p006967"/>
</dbReference>
<evidence type="ECO:0000313" key="4">
    <source>
        <dbReference type="Proteomes" id="UP000594261"/>
    </source>
</evidence>
<reference evidence="3" key="2">
    <citation type="submission" date="2021-01" db="UniProtKB">
        <authorList>
            <consortium name="EnsemblPlants"/>
        </authorList>
    </citation>
    <scope>IDENTIFICATION</scope>
</reference>
<dbReference type="InParanoid" id="A0A7N2N497"/>
<dbReference type="PANTHER" id="PTHR45794:SF1">
    <property type="entry name" value="LEUCINE--TRNA LIGASE, CYTOPLASMIC"/>
    <property type="match status" value="1"/>
</dbReference>
<dbReference type="InterPro" id="IPR004493">
    <property type="entry name" value="Leu-tRNA-synth_Ia_arc/euk"/>
</dbReference>
<dbReference type="AlphaFoldDB" id="A0A7N2N497"/>